<keyword evidence="2" id="KW-1185">Reference proteome</keyword>
<dbReference type="Gene3D" id="3.90.850.10">
    <property type="entry name" value="Fumarylacetoacetase-like, C-terminal domain"/>
    <property type="match status" value="1"/>
</dbReference>
<evidence type="ECO:0000313" key="1">
    <source>
        <dbReference type="EMBL" id="GLR86056.1"/>
    </source>
</evidence>
<evidence type="ECO:0000313" key="2">
    <source>
        <dbReference type="Proteomes" id="UP001156905"/>
    </source>
</evidence>
<dbReference type="Proteomes" id="UP001156905">
    <property type="component" value="Unassembled WGS sequence"/>
</dbReference>
<evidence type="ECO:0008006" key="3">
    <source>
        <dbReference type="Google" id="ProtNLM"/>
    </source>
</evidence>
<gene>
    <name evidence="1" type="ORF">GCM10007857_27670</name>
</gene>
<organism evidence="1 2">
    <name type="scientific">Bradyrhizobium iriomotense</name>
    <dbReference type="NCBI Taxonomy" id="441950"/>
    <lineage>
        <taxon>Bacteria</taxon>
        <taxon>Pseudomonadati</taxon>
        <taxon>Pseudomonadota</taxon>
        <taxon>Alphaproteobacteria</taxon>
        <taxon>Hyphomicrobiales</taxon>
        <taxon>Nitrobacteraceae</taxon>
        <taxon>Bradyrhizobium</taxon>
    </lineage>
</organism>
<dbReference type="EMBL" id="BSOW01000008">
    <property type="protein sequence ID" value="GLR86056.1"/>
    <property type="molecule type" value="Genomic_DNA"/>
</dbReference>
<name>A0ABQ6AXV2_9BRAD</name>
<reference evidence="2" key="1">
    <citation type="journal article" date="2019" name="Int. J. Syst. Evol. Microbiol.">
        <title>The Global Catalogue of Microorganisms (GCM) 10K type strain sequencing project: providing services to taxonomists for standard genome sequencing and annotation.</title>
        <authorList>
            <consortium name="The Broad Institute Genomics Platform"/>
            <consortium name="The Broad Institute Genome Sequencing Center for Infectious Disease"/>
            <person name="Wu L."/>
            <person name="Ma J."/>
        </authorList>
    </citation>
    <scope>NUCLEOTIDE SEQUENCE [LARGE SCALE GENOMIC DNA]</scope>
    <source>
        <strain evidence="2">NBRC 102520</strain>
    </source>
</reference>
<accession>A0ABQ6AXV2</accession>
<dbReference type="InterPro" id="IPR036663">
    <property type="entry name" value="Fumarylacetoacetase_C_sf"/>
</dbReference>
<comment type="caution">
    <text evidence="1">The sequence shown here is derived from an EMBL/GenBank/DDBJ whole genome shotgun (WGS) entry which is preliminary data.</text>
</comment>
<dbReference type="RefSeq" id="WP_284265913.1">
    <property type="nucleotide sequence ID" value="NZ_BSOW01000008.1"/>
</dbReference>
<proteinExistence type="predicted"/>
<protein>
    <recommendedName>
        <fullName evidence="3">Transposase</fullName>
    </recommendedName>
</protein>
<sequence>MGPADQRELVRLLATLRRERRQQSGLDPRLVPPDKPTAYRIARMVEEELGWKVAGWKIAAMKEGLQRQLRTD</sequence>